<accession>A0A939GGI0</accession>
<evidence type="ECO:0000259" key="1">
    <source>
        <dbReference type="Pfam" id="PF02872"/>
    </source>
</evidence>
<dbReference type="InterPro" id="IPR008334">
    <property type="entry name" value="5'-Nucleotdase_C"/>
</dbReference>
<dbReference type="GO" id="GO:0009166">
    <property type="term" value="P:nucleotide catabolic process"/>
    <property type="evidence" value="ECO:0007669"/>
    <property type="project" value="InterPro"/>
</dbReference>
<sequence length="246" mass="26466">MKKLTLFGLLLAATACQRSFYVARQQSSRLSVDATVAADSSTLRWLAPYKQQLDATMNAPLVTITERLEKNTPESALDDLLADALLAQAGKKYGKTIDVSHLNYGGIRNGLPAGSVTTGNLFEVMPFDNQLVVLTLTGAQLMQFLNHFAANDNALVVGGVRVRVHDKAVTSATLTNGRTIVPDQSYTVAMSDYVANGGGGADFLKTVGGRDNVNYLIRDALIDYFREQGKAGKPLTPQADGRITLE</sequence>
<evidence type="ECO:0000313" key="3">
    <source>
        <dbReference type="Proteomes" id="UP000664034"/>
    </source>
</evidence>
<name>A0A939GGI0_9BACT</name>
<dbReference type="PANTHER" id="PTHR11575">
    <property type="entry name" value="5'-NUCLEOTIDASE-RELATED"/>
    <property type="match status" value="1"/>
</dbReference>
<dbReference type="Proteomes" id="UP000664034">
    <property type="component" value="Unassembled WGS sequence"/>
</dbReference>
<dbReference type="RefSeq" id="WP_207365456.1">
    <property type="nucleotide sequence ID" value="NZ_JAFMYV010000007.1"/>
</dbReference>
<keyword evidence="3" id="KW-1185">Reference proteome</keyword>
<dbReference type="AlphaFoldDB" id="A0A939GGI0"/>
<comment type="caution">
    <text evidence="2">The sequence shown here is derived from an EMBL/GenBank/DDBJ whole genome shotgun (WGS) entry which is preliminary data.</text>
</comment>
<dbReference type="PROSITE" id="PS51257">
    <property type="entry name" value="PROKAR_LIPOPROTEIN"/>
    <property type="match status" value="1"/>
</dbReference>
<dbReference type="Pfam" id="PF02872">
    <property type="entry name" value="5_nucleotid_C"/>
    <property type="match status" value="1"/>
</dbReference>
<dbReference type="GO" id="GO:0030288">
    <property type="term" value="C:outer membrane-bounded periplasmic space"/>
    <property type="evidence" value="ECO:0007669"/>
    <property type="project" value="TreeGrafter"/>
</dbReference>
<reference evidence="2" key="1">
    <citation type="submission" date="2021-03" db="EMBL/GenBank/DDBJ databases">
        <title>Fibrella sp. HMF5335 genome sequencing and assembly.</title>
        <authorList>
            <person name="Kang H."/>
            <person name="Kim H."/>
            <person name="Bae S."/>
            <person name="Joh K."/>
        </authorList>
    </citation>
    <scope>NUCLEOTIDE SEQUENCE</scope>
    <source>
        <strain evidence="2">HMF5335</strain>
    </source>
</reference>
<dbReference type="GO" id="GO:0016787">
    <property type="term" value="F:hydrolase activity"/>
    <property type="evidence" value="ECO:0007669"/>
    <property type="project" value="InterPro"/>
</dbReference>
<feature type="domain" description="5'-Nucleotidase C-terminal" evidence="1">
    <location>
        <begin position="67"/>
        <end position="205"/>
    </location>
</feature>
<dbReference type="EMBL" id="JAFMYV010000007">
    <property type="protein sequence ID" value="MBO0937921.1"/>
    <property type="molecule type" value="Genomic_DNA"/>
</dbReference>
<organism evidence="2 3">
    <name type="scientific">Fibrella rubiginis</name>
    <dbReference type="NCBI Taxonomy" id="2817060"/>
    <lineage>
        <taxon>Bacteria</taxon>
        <taxon>Pseudomonadati</taxon>
        <taxon>Bacteroidota</taxon>
        <taxon>Cytophagia</taxon>
        <taxon>Cytophagales</taxon>
        <taxon>Spirosomataceae</taxon>
        <taxon>Fibrella</taxon>
    </lineage>
</organism>
<dbReference type="SUPFAM" id="SSF55816">
    <property type="entry name" value="5'-nucleotidase (syn. UDP-sugar hydrolase), C-terminal domain"/>
    <property type="match status" value="1"/>
</dbReference>
<gene>
    <name evidence="2" type="ORF">J2I47_15295</name>
</gene>
<dbReference type="InterPro" id="IPR036907">
    <property type="entry name" value="5'-Nucleotdase_C_sf"/>
</dbReference>
<dbReference type="PRINTS" id="PR01607">
    <property type="entry name" value="APYRASEFAMLY"/>
</dbReference>
<dbReference type="InterPro" id="IPR006179">
    <property type="entry name" value="5_nucleotidase/apyrase"/>
</dbReference>
<evidence type="ECO:0000313" key="2">
    <source>
        <dbReference type="EMBL" id="MBO0937921.1"/>
    </source>
</evidence>
<proteinExistence type="predicted"/>
<dbReference type="PANTHER" id="PTHR11575:SF24">
    <property type="entry name" value="5'-NUCLEOTIDASE"/>
    <property type="match status" value="1"/>
</dbReference>
<dbReference type="Gene3D" id="3.90.780.10">
    <property type="entry name" value="5'-Nucleotidase, C-terminal domain"/>
    <property type="match status" value="1"/>
</dbReference>
<protein>
    <submittedName>
        <fullName evidence="2">5'-nucleotidase C-terminal domain-containing protein</fullName>
    </submittedName>
</protein>